<name>A0A2P2N621_RHIMU</name>
<dbReference type="EMBL" id="GGEC01057414">
    <property type="protein sequence ID" value="MBX37898.1"/>
    <property type="molecule type" value="Transcribed_RNA"/>
</dbReference>
<evidence type="ECO:0000313" key="1">
    <source>
        <dbReference type="EMBL" id="MBX37898.1"/>
    </source>
</evidence>
<sequence>MNLLIIYITRLTIDNYYLFLR</sequence>
<protein>
    <submittedName>
        <fullName evidence="1">Uncharacterized protein</fullName>
    </submittedName>
</protein>
<dbReference type="AlphaFoldDB" id="A0A2P2N621"/>
<proteinExistence type="predicted"/>
<accession>A0A2P2N621</accession>
<reference evidence="1" key="1">
    <citation type="submission" date="2018-02" db="EMBL/GenBank/DDBJ databases">
        <title>Rhizophora mucronata_Transcriptome.</title>
        <authorList>
            <person name="Meera S.P."/>
            <person name="Sreeshan A."/>
            <person name="Augustine A."/>
        </authorList>
    </citation>
    <scope>NUCLEOTIDE SEQUENCE</scope>
    <source>
        <tissue evidence="1">Leaf</tissue>
    </source>
</reference>
<organism evidence="1">
    <name type="scientific">Rhizophora mucronata</name>
    <name type="common">Asiatic mangrove</name>
    <dbReference type="NCBI Taxonomy" id="61149"/>
    <lineage>
        <taxon>Eukaryota</taxon>
        <taxon>Viridiplantae</taxon>
        <taxon>Streptophyta</taxon>
        <taxon>Embryophyta</taxon>
        <taxon>Tracheophyta</taxon>
        <taxon>Spermatophyta</taxon>
        <taxon>Magnoliopsida</taxon>
        <taxon>eudicotyledons</taxon>
        <taxon>Gunneridae</taxon>
        <taxon>Pentapetalae</taxon>
        <taxon>rosids</taxon>
        <taxon>fabids</taxon>
        <taxon>Malpighiales</taxon>
        <taxon>Rhizophoraceae</taxon>
        <taxon>Rhizophora</taxon>
    </lineage>
</organism>